<name>A0A8B6CYD3_MYTGA</name>
<evidence type="ECO:0000313" key="13">
    <source>
        <dbReference type="Proteomes" id="UP000596742"/>
    </source>
</evidence>
<keyword evidence="5" id="KW-0963">Cytoplasm</keyword>
<evidence type="ECO:0000256" key="7">
    <source>
        <dbReference type="ARBA" id="ARBA00022643"/>
    </source>
</evidence>
<evidence type="ECO:0000313" key="12">
    <source>
        <dbReference type="EMBL" id="VDI10832.1"/>
    </source>
</evidence>
<dbReference type="PANTHER" id="PTHR31457">
    <property type="entry name" value="METHYLMALONIC ACIDURIA AND HOMOCYSTINURIA TYPE C PROTEIN"/>
    <property type="match status" value="1"/>
</dbReference>
<dbReference type="OrthoDB" id="409189at2759"/>
<dbReference type="Proteomes" id="UP000596742">
    <property type="component" value="Unassembled WGS sequence"/>
</dbReference>
<keyword evidence="13" id="KW-1185">Reference proteome</keyword>
<dbReference type="InterPro" id="IPR032037">
    <property type="entry name" value="MMACHC"/>
</dbReference>
<dbReference type="GO" id="GO:0071949">
    <property type="term" value="F:FAD binding"/>
    <property type="evidence" value="ECO:0007669"/>
    <property type="project" value="TreeGrafter"/>
</dbReference>
<organism evidence="12 13">
    <name type="scientific">Mytilus galloprovincialis</name>
    <name type="common">Mediterranean mussel</name>
    <dbReference type="NCBI Taxonomy" id="29158"/>
    <lineage>
        <taxon>Eukaryota</taxon>
        <taxon>Metazoa</taxon>
        <taxon>Spiralia</taxon>
        <taxon>Lophotrochozoa</taxon>
        <taxon>Mollusca</taxon>
        <taxon>Bivalvia</taxon>
        <taxon>Autobranchia</taxon>
        <taxon>Pteriomorphia</taxon>
        <taxon>Mytilida</taxon>
        <taxon>Mytiloidea</taxon>
        <taxon>Mytilidae</taxon>
        <taxon>Mytilinae</taxon>
        <taxon>Mytilus</taxon>
    </lineage>
</organism>
<dbReference type="PANTHER" id="PTHR31457:SF2">
    <property type="entry name" value="CYANOCOBALAMIN REDUCTASE _ ALKYLCOBALAMIN DEALKYLASE"/>
    <property type="match status" value="1"/>
</dbReference>
<dbReference type="GO" id="GO:0009235">
    <property type="term" value="P:cobalamin metabolic process"/>
    <property type="evidence" value="ECO:0007669"/>
    <property type="project" value="TreeGrafter"/>
</dbReference>
<dbReference type="AlphaFoldDB" id="A0A8B6CYD3"/>
<comment type="cofactor">
    <cofactor evidence="1">
        <name>FMN</name>
        <dbReference type="ChEBI" id="CHEBI:58210"/>
    </cofactor>
</comment>
<evidence type="ECO:0000256" key="1">
    <source>
        <dbReference type="ARBA" id="ARBA00001917"/>
    </source>
</evidence>
<evidence type="ECO:0000256" key="9">
    <source>
        <dbReference type="ARBA" id="ARBA00022857"/>
    </source>
</evidence>
<sequence length="107" mass="12690">MCGVCIHPQYGGWFALRGVLIFKNIECPSLIQEKPIDVIATREKRIELLEKFNYCWQDWTYRDLTETVEKYSEDQKQYFATLPKDRKELILSLKSKIKLQSEEIRGS</sequence>
<dbReference type="GO" id="GO:0032451">
    <property type="term" value="F:demethylase activity"/>
    <property type="evidence" value="ECO:0007669"/>
    <property type="project" value="TreeGrafter"/>
</dbReference>
<keyword evidence="6" id="KW-0285">Flavoprotein</keyword>
<dbReference type="Pfam" id="PF16690">
    <property type="entry name" value="MMACHC"/>
    <property type="match status" value="1"/>
</dbReference>
<evidence type="ECO:0000256" key="6">
    <source>
        <dbReference type="ARBA" id="ARBA00022630"/>
    </source>
</evidence>
<comment type="similarity">
    <text evidence="4">Belongs to the MMACHC family.</text>
</comment>
<comment type="subcellular location">
    <subcellularLocation>
        <location evidence="3">Cytoplasm</location>
    </subcellularLocation>
</comment>
<reference evidence="12" key="1">
    <citation type="submission" date="2018-11" db="EMBL/GenBank/DDBJ databases">
        <authorList>
            <person name="Alioto T."/>
            <person name="Alioto T."/>
        </authorList>
    </citation>
    <scope>NUCLEOTIDE SEQUENCE</scope>
</reference>
<comment type="cofactor">
    <cofactor evidence="2">
        <name>FAD</name>
        <dbReference type="ChEBI" id="CHEBI:57692"/>
    </cofactor>
</comment>
<comment type="caution">
    <text evidence="12">The sequence shown here is derived from an EMBL/GenBank/DDBJ whole genome shotgun (WGS) entry which is preliminary data.</text>
</comment>
<dbReference type="GO" id="GO:0033787">
    <property type="term" value="F:cyanocobalamin reductase (cyanide-eliminating) (NADP+) activity"/>
    <property type="evidence" value="ECO:0007669"/>
    <property type="project" value="TreeGrafter"/>
</dbReference>
<accession>A0A8B6CYD3</accession>
<keyword evidence="10" id="KW-0560">Oxidoreductase</keyword>
<evidence type="ECO:0000256" key="5">
    <source>
        <dbReference type="ARBA" id="ARBA00022490"/>
    </source>
</evidence>
<evidence type="ECO:0000256" key="8">
    <source>
        <dbReference type="ARBA" id="ARBA00022827"/>
    </source>
</evidence>
<proteinExistence type="inferred from homology"/>
<keyword evidence="7" id="KW-0288">FMN</keyword>
<keyword evidence="9" id="KW-0521">NADP</keyword>
<evidence type="ECO:0000256" key="4">
    <source>
        <dbReference type="ARBA" id="ARBA00007762"/>
    </source>
</evidence>
<evidence type="ECO:0000256" key="10">
    <source>
        <dbReference type="ARBA" id="ARBA00023002"/>
    </source>
</evidence>
<keyword evidence="8" id="KW-0274">FAD</keyword>
<evidence type="ECO:0000256" key="2">
    <source>
        <dbReference type="ARBA" id="ARBA00001974"/>
    </source>
</evidence>
<dbReference type="GO" id="GO:0005737">
    <property type="term" value="C:cytoplasm"/>
    <property type="evidence" value="ECO:0007669"/>
    <property type="project" value="UniProtKB-SubCell"/>
</dbReference>
<evidence type="ECO:0000256" key="3">
    <source>
        <dbReference type="ARBA" id="ARBA00004496"/>
    </source>
</evidence>
<protein>
    <recommendedName>
        <fullName evidence="11">Cyanocobalamin reductase (cyanide-eliminating)</fullName>
    </recommendedName>
</protein>
<evidence type="ECO:0000256" key="11">
    <source>
        <dbReference type="ARBA" id="ARBA00031313"/>
    </source>
</evidence>
<gene>
    <name evidence="12" type="ORF">MGAL_10B001598</name>
</gene>
<dbReference type="EMBL" id="UYJE01002449">
    <property type="protein sequence ID" value="VDI10832.1"/>
    <property type="molecule type" value="Genomic_DNA"/>
</dbReference>